<reference evidence="1 2" key="1">
    <citation type="submission" date="2021-06" db="EMBL/GenBank/DDBJ databases">
        <authorList>
            <person name="Kallberg Y."/>
            <person name="Tangrot J."/>
            <person name="Rosling A."/>
        </authorList>
    </citation>
    <scope>NUCLEOTIDE SEQUENCE [LARGE SCALE GENOMIC DNA]</scope>
    <source>
        <strain evidence="1 2">120-4 pot B 10/14</strain>
    </source>
</reference>
<evidence type="ECO:0000313" key="2">
    <source>
        <dbReference type="Proteomes" id="UP000789901"/>
    </source>
</evidence>
<protein>
    <submittedName>
        <fullName evidence="1">10383_t:CDS:1</fullName>
    </submittedName>
</protein>
<evidence type="ECO:0000313" key="1">
    <source>
        <dbReference type="EMBL" id="CAG8814652.1"/>
    </source>
</evidence>
<organism evidence="1 2">
    <name type="scientific">Gigaspora margarita</name>
    <dbReference type="NCBI Taxonomy" id="4874"/>
    <lineage>
        <taxon>Eukaryota</taxon>
        <taxon>Fungi</taxon>
        <taxon>Fungi incertae sedis</taxon>
        <taxon>Mucoromycota</taxon>
        <taxon>Glomeromycotina</taxon>
        <taxon>Glomeromycetes</taxon>
        <taxon>Diversisporales</taxon>
        <taxon>Gigasporaceae</taxon>
        <taxon>Gigaspora</taxon>
    </lineage>
</organism>
<dbReference type="EMBL" id="CAJVQB010029822">
    <property type="protein sequence ID" value="CAG8814652.1"/>
    <property type="molecule type" value="Genomic_DNA"/>
</dbReference>
<proteinExistence type="predicted"/>
<keyword evidence="2" id="KW-1185">Reference proteome</keyword>
<comment type="caution">
    <text evidence="1">The sequence shown here is derived from an EMBL/GenBank/DDBJ whole genome shotgun (WGS) entry which is preliminary data.</text>
</comment>
<name>A0ABN7W392_GIGMA</name>
<dbReference type="Proteomes" id="UP000789901">
    <property type="component" value="Unassembled WGS sequence"/>
</dbReference>
<feature type="non-terminal residue" evidence="1">
    <location>
        <position position="1"/>
    </location>
</feature>
<accession>A0ABN7W392</accession>
<sequence length="74" mass="8651">EQLQASERSYHKTTPTLVKKLPENKFKPGEEGYPKTTPTPAKKLIELEWVFSRKLSRTTPNPVKKIIREQLQNF</sequence>
<gene>
    <name evidence="1" type="ORF">GMARGA_LOCUS26099</name>
</gene>